<reference evidence="3" key="1">
    <citation type="submission" date="2017-08" db="EMBL/GenBank/DDBJ databases">
        <title>A dynamic microbial community with high functional redundancy inhabits the cold, oxic subseafloor aquifer.</title>
        <authorList>
            <person name="Tully B.J."/>
            <person name="Wheat C.G."/>
            <person name="Glazer B.T."/>
            <person name="Huber J.A."/>
        </authorList>
    </citation>
    <scope>NUCLEOTIDE SEQUENCE [LARGE SCALE GENOMIC DNA]</scope>
</reference>
<evidence type="ECO:0000313" key="2">
    <source>
        <dbReference type="EMBL" id="PCJ39383.1"/>
    </source>
</evidence>
<dbReference type="AlphaFoldDB" id="A0A2A5C6I1"/>
<feature type="region of interest" description="Disordered" evidence="1">
    <location>
        <begin position="14"/>
        <end position="38"/>
    </location>
</feature>
<evidence type="ECO:0000313" key="3">
    <source>
        <dbReference type="Proteomes" id="UP000228987"/>
    </source>
</evidence>
<proteinExistence type="predicted"/>
<dbReference type="InterPro" id="IPR023375">
    <property type="entry name" value="ADC_dom_sf"/>
</dbReference>
<evidence type="ECO:0000256" key="1">
    <source>
        <dbReference type="SAM" id="MobiDB-lite"/>
    </source>
</evidence>
<protein>
    <recommendedName>
        <fullName evidence="4">Acetoacetate decarboxylase</fullName>
    </recommendedName>
</protein>
<gene>
    <name evidence="2" type="ORF">COA71_14035</name>
</gene>
<dbReference type="Proteomes" id="UP000228987">
    <property type="component" value="Unassembled WGS sequence"/>
</dbReference>
<dbReference type="Pfam" id="PF06314">
    <property type="entry name" value="ADC"/>
    <property type="match status" value="1"/>
</dbReference>
<dbReference type="SUPFAM" id="SSF160104">
    <property type="entry name" value="Acetoacetate decarboxylase-like"/>
    <property type="match status" value="1"/>
</dbReference>
<dbReference type="EMBL" id="NVWI01000015">
    <property type="protein sequence ID" value="PCJ39383.1"/>
    <property type="molecule type" value="Genomic_DNA"/>
</dbReference>
<sequence length="276" mass="30925">MSFKFERGKMYRMPTHFGPSLGPRQVPDGRKLDHLNTPNTTSISVSFRSNPEQLEALLPDCFTLGDEPIVTILASEMKNVDWLAGRGYSMIGVSFPAQFSGKKDQVKGEFLCVLFENMCEPIITGREELGFSKVYCEISDPVISDTRAKVSASWQGFQFLDINVGKLRESSIENNGSKVGSNEGTLHYKYMPKTEEWGSADVEYPTFFPASSDHSRVNKYLTGEGELCWNKAQWEDLPTLFNIVNTLASLEVIEYTGASLTYTVGAKNLRKQRILS</sequence>
<dbReference type="GO" id="GO:0016829">
    <property type="term" value="F:lyase activity"/>
    <property type="evidence" value="ECO:0007669"/>
    <property type="project" value="InterPro"/>
</dbReference>
<dbReference type="InterPro" id="IPR010451">
    <property type="entry name" value="Acetoacetate_decarboxylase"/>
</dbReference>
<accession>A0A2A5C6I1</accession>
<comment type="caution">
    <text evidence="2">The sequence shown here is derived from an EMBL/GenBank/DDBJ whole genome shotgun (WGS) entry which is preliminary data.</text>
</comment>
<evidence type="ECO:0008006" key="4">
    <source>
        <dbReference type="Google" id="ProtNLM"/>
    </source>
</evidence>
<dbReference type="Gene3D" id="2.40.400.10">
    <property type="entry name" value="Acetoacetate decarboxylase-like"/>
    <property type="match status" value="1"/>
</dbReference>
<name>A0A2A5C6I1_9GAMM</name>
<organism evidence="2 3">
    <name type="scientific">SAR86 cluster bacterium</name>
    <dbReference type="NCBI Taxonomy" id="2030880"/>
    <lineage>
        <taxon>Bacteria</taxon>
        <taxon>Pseudomonadati</taxon>
        <taxon>Pseudomonadota</taxon>
        <taxon>Gammaproteobacteria</taxon>
        <taxon>SAR86 cluster</taxon>
    </lineage>
</organism>